<dbReference type="InterPro" id="IPR012337">
    <property type="entry name" value="RNaseH-like_sf"/>
</dbReference>
<evidence type="ECO:0000256" key="9">
    <source>
        <dbReference type="ARBA" id="ARBA00022842"/>
    </source>
</evidence>
<dbReference type="GO" id="GO:0046872">
    <property type="term" value="F:metal ion binding"/>
    <property type="evidence" value="ECO:0007669"/>
    <property type="project" value="UniProtKB-KW"/>
</dbReference>
<evidence type="ECO:0000256" key="8">
    <source>
        <dbReference type="ARBA" id="ARBA00022801"/>
    </source>
</evidence>
<keyword evidence="15" id="KW-0233">DNA recombination</keyword>
<keyword evidence="13" id="KW-0239">DNA-directed DNA polymerase</keyword>
<dbReference type="GO" id="GO:0006310">
    <property type="term" value="P:DNA recombination"/>
    <property type="evidence" value="ECO:0007669"/>
    <property type="project" value="UniProtKB-KW"/>
</dbReference>
<evidence type="ECO:0000256" key="7">
    <source>
        <dbReference type="ARBA" id="ARBA00022759"/>
    </source>
</evidence>
<evidence type="ECO:0000256" key="6">
    <source>
        <dbReference type="ARBA" id="ARBA00022750"/>
    </source>
</evidence>
<dbReference type="Proteomes" id="UP001212997">
    <property type="component" value="Unassembled WGS sequence"/>
</dbReference>
<dbReference type="InterPro" id="IPR001584">
    <property type="entry name" value="Integrase_cat-core"/>
</dbReference>
<dbReference type="GO" id="GO:0004519">
    <property type="term" value="F:endonuclease activity"/>
    <property type="evidence" value="ECO:0007669"/>
    <property type="project" value="UniProtKB-KW"/>
</dbReference>
<comment type="caution">
    <text evidence="19">The sequence shown here is derived from an EMBL/GenBank/DDBJ whole genome shotgun (WGS) entry which is preliminary data.</text>
</comment>
<evidence type="ECO:0000256" key="12">
    <source>
        <dbReference type="ARBA" id="ARBA00022918"/>
    </source>
</evidence>
<dbReference type="InterPro" id="IPR000477">
    <property type="entry name" value="RT_dom"/>
</dbReference>
<dbReference type="CDD" id="cd01647">
    <property type="entry name" value="RT_LTR"/>
    <property type="match status" value="1"/>
</dbReference>
<proteinExistence type="predicted"/>
<evidence type="ECO:0000256" key="10">
    <source>
        <dbReference type="ARBA" id="ARBA00022884"/>
    </source>
</evidence>
<evidence type="ECO:0000256" key="15">
    <source>
        <dbReference type="ARBA" id="ARBA00023172"/>
    </source>
</evidence>
<evidence type="ECO:0000256" key="5">
    <source>
        <dbReference type="ARBA" id="ARBA00022723"/>
    </source>
</evidence>
<keyword evidence="7" id="KW-0255">Endonuclease</keyword>
<dbReference type="InterPro" id="IPR036397">
    <property type="entry name" value="RNaseH_sf"/>
</dbReference>
<evidence type="ECO:0000256" key="2">
    <source>
        <dbReference type="ARBA" id="ARBA00022679"/>
    </source>
</evidence>
<evidence type="ECO:0000313" key="20">
    <source>
        <dbReference type="Proteomes" id="UP001212997"/>
    </source>
</evidence>
<dbReference type="Gene3D" id="3.30.70.270">
    <property type="match status" value="2"/>
</dbReference>
<dbReference type="Gene3D" id="1.10.340.70">
    <property type="match status" value="1"/>
</dbReference>
<keyword evidence="1" id="KW-0645">Protease</keyword>
<dbReference type="SUPFAM" id="SSF54160">
    <property type="entry name" value="Chromo domain-like"/>
    <property type="match status" value="1"/>
</dbReference>
<dbReference type="PANTHER" id="PTHR37984">
    <property type="entry name" value="PROTEIN CBG26694"/>
    <property type="match status" value="1"/>
</dbReference>
<keyword evidence="2" id="KW-0808">Transferase</keyword>
<dbReference type="InterPro" id="IPR050951">
    <property type="entry name" value="Retrovirus_Pol_polyprotein"/>
</dbReference>
<keyword evidence="11" id="KW-0229">DNA integration</keyword>
<evidence type="ECO:0000259" key="17">
    <source>
        <dbReference type="PROSITE" id="PS50878"/>
    </source>
</evidence>
<dbReference type="Gene3D" id="3.10.10.10">
    <property type="entry name" value="HIV Type 1 Reverse Transcriptase, subunit A, domain 1"/>
    <property type="match status" value="1"/>
</dbReference>
<dbReference type="Pfam" id="PF17921">
    <property type="entry name" value="Integrase_H2C2"/>
    <property type="match status" value="1"/>
</dbReference>
<protein>
    <submittedName>
        <fullName evidence="19">Uncharacterized protein</fullName>
    </submittedName>
</protein>
<dbReference type="PROSITE" id="PS50994">
    <property type="entry name" value="INTEGRASE"/>
    <property type="match status" value="1"/>
</dbReference>
<dbReference type="GO" id="GO:0004190">
    <property type="term" value="F:aspartic-type endopeptidase activity"/>
    <property type="evidence" value="ECO:0007669"/>
    <property type="project" value="UniProtKB-KW"/>
</dbReference>
<accession>A0AAD5VCX5</accession>
<dbReference type="Pfam" id="PF24626">
    <property type="entry name" value="SH3_Tf2-1"/>
    <property type="match status" value="1"/>
</dbReference>
<feature type="domain" description="Reverse transcriptase" evidence="17">
    <location>
        <begin position="1"/>
        <end position="164"/>
    </location>
</feature>
<dbReference type="InterPro" id="IPR016197">
    <property type="entry name" value="Chromo-like_dom_sf"/>
</dbReference>
<dbReference type="PROSITE" id="PS50878">
    <property type="entry name" value="RT_POL"/>
    <property type="match status" value="1"/>
</dbReference>
<dbReference type="GO" id="GO:0015074">
    <property type="term" value="P:DNA integration"/>
    <property type="evidence" value="ECO:0007669"/>
    <property type="project" value="UniProtKB-KW"/>
</dbReference>
<evidence type="ECO:0000256" key="3">
    <source>
        <dbReference type="ARBA" id="ARBA00022695"/>
    </source>
</evidence>
<keyword evidence="6" id="KW-0064">Aspartyl protease</keyword>
<keyword evidence="4" id="KW-0540">Nuclease</keyword>
<dbReference type="InterPro" id="IPR041588">
    <property type="entry name" value="Integrase_H2C2"/>
</dbReference>
<keyword evidence="8" id="KW-0378">Hydrolase</keyword>
<feature type="compositionally biased region" description="Basic and acidic residues" evidence="16">
    <location>
        <begin position="430"/>
        <end position="463"/>
    </location>
</feature>
<dbReference type="GO" id="GO:0006508">
    <property type="term" value="P:proteolysis"/>
    <property type="evidence" value="ECO:0007669"/>
    <property type="project" value="UniProtKB-KW"/>
</dbReference>
<keyword evidence="3" id="KW-0548">Nucleotidyltransferase</keyword>
<dbReference type="Gene3D" id="3.30.420.10">
    <property type="entry name" value="Ribonuclease H-like superfamily/Ribonuclease H"/>
    <property type="match status" value="1"/>
</dbReference>
<evidence type="ECO:0000256" key="16">
    <source>
        <dbReference type="SAM" id="MobiDB-lite"/>
    </source>
</evidence>
<dbReference type="PANTHER" id="PTHR37984:SF5">
    <property type="entry name" value="PROTEIN NYNRIN-LIKE"/>
    <property type="match status" value="1"/>
</dbReference>
<evidence type="ECO:0000259" key="18">
    <source>
        <dbReference type="PROSITE" id="PS50994"/>
    </source>
</evidence>
<dbReference type="CDD" id="cd09274">
    <property type="entry name" value="RNase_HI_RT_Ty3"/>
    <property type="match status" value="1"/>
</dbReference>
<evidence type="ECO:0000256" key="14">
    <source>
        <dbReference type="ARBA" id="ARBA00023125"/>
    </source>
</evidence>
<name>A0AAD5VCX5_9APHY</name>
<dbReference type="GO" id="GO:0005634">
    <property type="term" value="C:nucleus"/>
    <property type="evidence" value="ECO:0007669"/>
    <property type="project" value="UniProtKB-ARBA"/>
</dbReference>
<keyword evidence="9" id="KW-0460">Magnesium</keyword>
<gene>
    <name evidence="19" type="ORF">NLI96_g1452</name>
</gene>
<dbReference type="Pfam" id="PF00078">
    <property type="entry name" value="RVT_1"/>
    <property type="match status" value="1"/>
</dbReference>
<dbReference type="InterPro" id="IPR056924">
    <property type="entry name" value="SH3_Tf2-1"/>
</dbReference>
<dbReference type="SUPFAM" id="SSF53098">
    <property type="entry name" value="Ribonuclease H-like"/>
    <property type="match status" value="1"/>
</dbReference>
<dbReference type="Pfam" id="PF17917">
    <property type="entry name" value="RT_RNaseH"/>
    <property type="match status" value="1"/>
</dbReference>
<keyword evidence="12" id="KW-0695">RNA-directed DNA polymerase</keyword>
<keyword evidence="14" id="KW-0238">DNA-binding</keyword>
<keyword evidence="5" id="KW-0479">Metal-binding</keyword>
<dbReference type="EMBL" id="JANAWD010000028">
    <property type="protein sequence ID" value="KAJ3490450.1"/>
    <property type="molecule type" value="Genomic_DNA"/>
</dbReference>
<dbReference type="InterPro" id="IPR043128">
    <property type="entry name" value="Rev_trsase/Diguanyl_cyclase"/>
</dbReference>
<feature type="domain" description="Integrase catalytic" evidence="18">
    <location>
        <begin position="621"/>
        <end position="780"/>
    </location>
</feature>
<organism evidence="19 20">
    <name type="scientific">Meripilus lineatus</name>
    <dbReference type="NCBI Taxonomy" id="2056292"/>
    <lineage>
        <taxon>Eukaryota</taxon>
        <taxon>Fungi</taxon>
        <taxon>Dikarya</taxon>
        <taxon>Basidiomycota</taxon>
        <taxon>Agaricomycotina</taxon>
        <taxon>Agaricomycetes</taxon>
        <taxon>Polyporales</taxon>
        <taxon>Meripilaceae</taxon>
        <taxon>Meripilus</taxon>
    </lineage>
</organism>
<dbReference type="GO" id="GO:0003887">
    <property type="term" value="F:DNA-directed DNA polymerase activity"/>
    <property type="evidence" value="ECO:0007669"/>
    <property type="project" value="UniProtKB-KW"/>
</dbReference>
<dbReference type="GO" id="GO:0003677">
    <property type="term" value="F:DNA binding"/>
    <property type="evidence" value="ECO:0007669"/>
    <property type="project" value="UniProtKB-KW"/>
</dbReference>
<dbReference type="CDD" id="cd00024">
    <property type="entry name" value="CD_CSD"/>
    <property type="match status" value="1"/>
</dbReference>
<dbReference type="AlphaFoldDB" id="A0AAD5VCX5"/>
<dbReference type="InterPro" id="IPR041373">
    <property type="entry name" value="RT_RNaseH"/>
</dbReference>
<sequence>MLCIPKKNGGLRTVVDSRKRNENTEKDVTPFPDQDQIRMDVAKAKIRSKIDLTDAYEQVRVEPEDVWKTAFATVYGTFESLVMQQGDCNAPSTFQRMMTELFREHIGIFVHVYLDDIFIFSNTIQEHEEHLRIVFEKLREAQLYLKKEKCDLYSTRMDCLGHIIDEKGIHADEDKMSRVREWRTPRCYNDVERFLGLVQYIAAFMPDLSAYTGPLHGMVRNGHLFEWRPIHQKCFDTIKALTLKAPILRPIDPKRDEPIWVICDASMAGIGAMYGQGKEWHNCRPAGFMSKKFTSAQHAYRVFEMEMIAILEALLKWEDKLLGRRINIVTDHKAIEFFKGQKQLSNRQTRWMEFLSRFNHEVVYVQGHLNKVADCLSRYYMSDREGETHPKHVYVNADARLDPEGEDLPTDWILELKAMQTRSATRKMKQKETSKDNRVVKEGIPQRDTEARELITKPSDEQVSRSQKAVVTQEDPSWVEAQQNGPRLPPIVEETWKMEETMKGGYSADSLLAKIVEKPEEHKLFVYRDGILWKKERNGDEVMVIPRTKWKGRRLTELVITTAHEIIGHLGSQKTEEYTRRWYWWPSMGINIRNYCRSCHTCQTTKTDNQKPMGLLHHMPIPSRPWGSIGMDFVGPFPPSQGHDYLWVVICRLTSMVHLIPIKTTIKASELAWIFVKEIVRLHGLPDSIVSDRDTKFTSKFWKEVHRILGIKLLMSTAFHPQTDGASERAIRTVGQILRTSVQPDQRDWVERIPMVEFAINSSTSRTTGLAPFELNGAMPRMMGSLDAKGTVPGVRQFTQQVRDNLLAAHDAIIESRVNQTHFANKRRRNEGHELDGYTITKGELAYLSTKNLSLPKGRASKLLPKFIGPYKVVNAFQEKSMYELELPEELRKRGIFPKFHISLLRKHVANDEALFPNRDPMVYYDFGTPDEAEWLVDGIIGHQWKGNKPWFHVQWNLGDTTWEPLETCDELEALDRYLELMGVGDPKHLPRKR</sequence>
<dbReference type="GO" id="GO:0003723">
    <property type="term" value="F:RNA binding"/>
    <property type="evidence" value="ECO:0007669"/>
    <property type="project" value="UniProtKB-KW"/>
</dbReference>
<keyword evidence="20" id="KW-1185">Reference proteome</keyword>
<dbReference type="SUPFAM" id="SSF56672">
    <property type="entry name" value="DNA/RNA polymerases"/>
    <property type="match status" value="1"/>
</dbReference>
<evidence type="ECO:0000256" key="1">
    <source>
        <dbReference type="ARBA" id="ARBA00022670"/>
    </source>
</evidence>
<reference evidence="19" key="1">
    <citation type="submission" date="2022-07" db="EMBL/GenBank/DDBJ databases">
        <title>Genome Sequence of Physisporinus lineatus.</title>
        <authorList>
            <person name="Buettner E."/>
        </authorList>
    </citation>
    <scope>NUCLEOTIDE SEQUENCE</scope>
    <source>
        <strain evidence="19">VT162</strain>
    </source>
</reference>
<dbReference type="GO" id="GO:0003964">
    <property type="term" value="F:RNA-directed DNA polymerase activity"/>
    <property type="evidence" value="ECO:0007669"/>
    <property type="project" value="UniProtKB-KW"/>
</dbReference>
<evidence type="ECO:0000313" key="19">
    <source>
        <dbReference type="EMBL" id="KAJ3490450.1"/>
    </source>
</evidence>
<evidence type="ECO:0000256" key="13">
    <source>
        <dbReference type="ARBA" id="ARBA00022932"/>
    </source>
</evidence>
<evidence type="ECO:0000256" key="4">
    <source>
        <dbReference type="ARBA" id="ARBA00022722"/>
    </source>
</evidence>
<feature type="region of interest" description="Disordered" evidence="16">
    <location>
        <begin position="423"/>
        <end position="485"/>
    </location>
</feature>
<evidence type="ECO:0000256" key="11">
    <source>
        <dbReference type="ARBA" id="ARBA00022908"/>
    </source>
</evidence>
<keyword evidence="10" id="KW-0694">RNA-binding</keyword>
<dbReference type="InterPro" id="IPR043502">
    <property type="entry name" value="DNA/RNA_pol_sf"/>
</dbReference>